<proteinExistence type="predicted"/>
<keyword evidence="1" id="KW-0175">Coiled coil</keyword>
<feature type="region of interest" description="Disordered" evidence="2">
    <location>
        <begin position="691"/>
        <end position="765"/>
    </location>
</feature>
<dbReference type="GO" id="GO:0005524">
    <property type="term" value="F:ATP binding"/>
    <property type="evidence" value="ECO:0007669"/>
    <property type="project" value="InterPro"/>
</dbReference>
<reference evidence="4" key="1">
    <citation type="journal article" date="2020" name="Nature">
        <title>Giant virus diversity and host interactions through global metagenomics.</title>
        <authorList>
            <person name="Schulz F."/>
            <person name="Roux S."/>
            <person name="Paez-Espino D."/>
            <person name="Jungbluth S."/>
            <person name="Walsh D.A."/>
            <person name="Denef V.J."/>
            <person name="McMahon K.D."/>
            <person name="Konstantinidis K.T."/>
            <person name="Eloe-Fadrosh E.A."/>
            <person name="Kyrpides N.C."/>
            <person name="Woyke T."/>
        </authorList>
    </citation>
    <scope>NUCLEOTIDE SEQUENCE</scope>
    <source>
        <strain evidence="4">GVMAG-M-3300023174-134</strain>
    </source>
</reference>
<feature type="region of interest" description="Disordered" evidence="2">
    <location>
        <begin position="1"/>
        <end position="27"/>
    </location>
</feature>
<evidence type="ECO:0000256" key="2">
    <source>
        <dbReference type="SAM" id="MobiDB-lite"/>
    </source>
</evidence>
<feature type="compositionally biased region" description="Low complexity" evidence="2">
    <location>
        <begin position="691"/>
        <end position="711"/>
    </location>
</feature>
<evidence type="ECO:0000259" key="3">
    <source>
        <dbReference type="PROSITE" id="PS51192"/>
    </source>
</evidence>
<feature type="compositionally biased region" description="Low complexity" evidence="2">
    <location>
        <begin position="731"/>
        <end position="741"/>
    </location>
</feature>
<dbReference type="Pfam" id="PF04851">
    <property type="entry name" value="ResIII"/>
    <property type="match status" value="1"/>
</dbReference>
<dbReference type="GO" id="GO:0016787">
    <property type="term" value="F:hydrolase activity"/>
    <property type="evidence" value="ECO:0007669"/>
    <property type="project" value="InterPro"/>
</dbReference>
<accession>A0A6C0DCF3</accession>
<feature type="domain" description="Helicase ATP-binding" evidence="3">
    <location>
        <begin position="440"/>
        <end position="624"/>
    </location>
</feature>
<evidence type="ECO:0000256" key="1">
    <source>
        <dbReference type="SAM" id="Coils"/>
    </source>
</evidence>
<evidence type="ECO:0000313" key="4">
    <source>
        <dbReference type="EMBL" id="QHT14093.1"/>
    </source>
</evidence>
<sequence length="1698" mass="196705">MSSNKKKGPEKKNTTKKKSPIKSTLEELRSNINNSISKTTDIFTEVKSTDVAKDNQIIKYLFNRSPVEEPITKPMEEPITKPVEESVQEPVEEPIQEPSKKSITKRNLDNDPKYKNTYIGNNRYEQTYLFYDHELRFEHYSNIEKMLELTNNNDDSSIYKEEINNFYKPKKISDKKLEKQIKEQNKKTYGRFRGDLILALISDIAAPKVNKTRKLNIVPQLKNKTIKLNIINKDINKQPIPEPTIKPINEPIEEQIQNPPVAPEQDPFIEEEALEESFEETNQEEPIINEENLPTNIIENSEKEEEIQQKIGIPENLDTDSKEYNAFLFNKEKIEHESSDTAEFDFLYPELNDPDFNIKIAKRKEFNDTKFDGSIYDIKEQAEKMCNADFELLPHQLFVKNFLSYQTPYNCLLLYHMLGSGKTCSAIGVAEEMRSYMKQIGLVQKNKRILIVASPNVQNNFRLQLFDDRKLKKENGLWNLNTCIGNSLLNEINPSSIHELKRNQIISEINNLIKTYYQFVGYDKLANIIRSETKDADLDKEPTKEQKELEIKKIRQLFNNRLIIIDEVHNITLAQDNKEAKKVGSMLMRIARYSQNIRLLLLSATPVYNNYKEIIWLTNLMNAVDKRSSIKIEDVFDKEGNFVKERTTKDGVKLEGGRELLKRKLTGYVSYVRGENPYTFPFRIYPDTFSPENTFNNEANNQPNNPTPEETIGPSEEITGGDPPKPEETKTQSSEETSVPPEETRVPPEETSVTPEETSVLPEETSVTPLPIPITTTYPKIQMNLKPIEKPLQHLPVYLNPIGEYQEKAYKFIMDNLRNKSFNTYNIHGEEREMPTFENMESFGYTHLQQPLESLNIIFPNPDFKETQSQPQKSEEGQTQKQEQPPQEQSILQNIGKTLGFSGGAGDSIDSTSSGESSIESTVQENTEIIKNMTGKTGLSNIMTYETIRESYELRKNFEYKPQILEKYGRIFHPDKIGKYSGKMGNISNIIRNSEGIIIIYSQYIDGGVVPLALMLEEMGFTRYGFASHTTSLLKTPPPSEKMLDAVTMKTKQDFLKAKQAGQQHRGINIGEFTQAKYVMITGDKTFSPNNLADIKYVTSKNNVNGQNVKVILISQAAAEGLDFKNIRQVHILSPWYNLNRIEQIIGRGVRNLSHCDLPFEKRNVEIYLHSTTPKNDEEPADLYLYRYAENKAIQIGEITRLMKEVAVDCLLNISQTNLTVDKLLENTANQKIKIQLSSNPTEIDYKVGDKPFTDICDYKDNCNFVCSPNIQINDADITKNTYDTGFLRTNYSAIVKRIRQLFREQNFYNREQLFNSINILRKYPDEQIDYVLSIFIDNNEIIVDKYGRSGYLINNDSNYVFQPVEITDERSSLFDRTVPIDKKTNMLEMEIDTTKRSSKETNVEKTIDIDFSDKYDNIIDNLKQQLNVLETEKENALNKVKLIEDENDWYVHCGRIYAILTNENKHNVPIQSVNKYIIYHFLDTLTSEQRLVLVQYLYKMPDIETVKPLDNNEIIIKQYFDNKIVERNNIKGIVLEVDKKTLLFIQDSETKEWNKSKPSENILFQSIVQKKYEIARENINNFVGFMHNFKKEGVVFKTKDMSDKRNNIGLRCSGSTKNDTIKRLNKVLESGPFFKEGDERNIYNDRTTIDIKKIGFCVMLEIIMRYYNDIEMEKNLLVRKTWFFDVEKTIYNNLVNL</sequence>
<dbReference type="SUPFAM" id="SSF52540">
    <property type="entry name" value="P-loop containing nucleoside triphosphate hydrolases"/>
    <property type="match status" value="2"/>
</dbReference>
<dbReference type="EMBL" id="MN739578">
    <property type="protein sequence ID" value="QHT14093.1"/>
    <property type="molecule type" value="Genomic_DNA"/>
</dbReference>
<dbReference type="GO" id="GO:0003677">
    <property type="term" value="F:DNA binding"/>
    <property type="evidence" value="ECO:0007669"/>
    <property type="project" value="InterPro"/>
</dbReference>
<dbReference type="CDD" id="cd18785">
    <property type="entry name" value="SF2_C"/>
    <property type="match status" value="1"/>
</dbReference>
<feature type="compositionally biased region" description="Acidic residues" evidence="2">
    <location>
        <begin position="86"/>
        <end position="95"/>
    </location>
</feature>
<feature type="compositionally biased region" description="Low complexity" evidence="2">
    <location>
        <begin position="879"/>
        <end position="889"/>
    </location>
</feature>
<dbReference type="InterPro" id="IPR014001">
    <property type="entry name" value="Helicase_ATP-bd"/>
</dbReference>
<feature type="region of interest" description="Disordered" evidence="2">
    <location>
        <begin position="85"/>
        <end position="109"/>
    </location>
</feature>
<dbReference type="InterPro" id="IPR006935">
    <property type="entry name" value="Helicase/UvrB_N"/>
</dbReference>
<feature type="coiled-coil region" evidence="1">
    <location>
        <begin position="1413"/>
        <end position="1447"/>
    </location>
</feature>
<feature type="region of interest" description="Disordered" evidence="2">
    <location>
        <begin position="861"/>
        <end position="889"/>
    </location>
</feature>
<feature type="compositionally biased region" description="Low complexity" evidence="2">
    <location>
        <begin position="749"/>
        <end position="760"/>
    </location>
</feature>
<protein>
    <recommendedName>
        <fullName evidence="3">Helicase ATP-binding domain-containing protein</fullName>
    </recommendedName>
</protein>
<dbReference type="InterPro" id="IPR027417">
    <property type="entry name" value="P-loop_NTPase"/>
</dbReference>
<dbReference type="Gene3D" id="3.40.50.300">
    <property type="entry name" value="P-loop containing nucleotide triphosphate hydrolases"/>
    <property type="match status" value="2"/>
</dbReference>
<feature type="compositionally biased region" description="Basic residues" evidence="2">
    <location>
        <begin position="1"/>
        <end position="20"/>
    </location>
</feature>
<name>A0A6C0DCF3_9ZZZZ</name>
<dbReference type="InterPro" id="IPR001650">
    <property type="entry name" value="Helicase_C-like"/>
</dbReference>
<dbReference type="PROSITE" id="PS51192">
    <property type="entry name" value="HELICASE_ATP_BIND_1"/>
    <property type="match status" value="1"/>
</dbReference>
<organism evidence="4">
    <name type="scientific">viral metagenome</name>
    <dbReference type="NCBI Taxonomy" id="1070528"/>
    <lineage>
        <taxon>unclassified sequences</taxon>
        <taxon>metagenomes</taxon>
        <taxon>organismal metagenomes</taxon>
    </lineage>
</organism>
<dbReference type="Pfam" id="PF00271">
    <property type="entry name" value="Helicase_C"/>
    <property type="match status" value="1"/>
</dbReference>